<sequence length="247" mass="28991">MSLKFSQVVSKCNTLKSVLLSDLPNVLKYAPPILKEHIELATNFKKHSQSTKITRPNFYVNSSFYRNSTPLNIDPPKIQIIDLPITKKVIIDHPIKNINLKYEDLPTLKQIEEPAPFPVDEKKAARLIVIRRKKMKKHQLKKLRIRMKFDWAKLRQKRELKKEKLFQAELLGKVKQAEEFDARTYCTEKINKVNAVILQKSWKGKRFPPAIIKDLVEKREKKRALKEEGILRRKSMNLNVSDYPPKL</sequence>
<dbReference type="Pfam" id="PF08213">
    <property type="entry name" value="COX24_C"/>
    <property type="match status" value="1"/>
</dbReference>
<dbReference type="InterPro" id="IPR013177">
    <property type="entry name" value="Ribosomal_mS38_C"/>
</dbReference>
<evidence type="ECO:0000259" key="1">
    <source>
        <dbReference type="SMART" id="SM01155"/>
    </source>
</evidence>
<accession>A0A1B6C5R5</accession>
<gene>
    <name evidence="3" type="ORF">g.27980</name>
    <name evidence="2" type="ORF">g.27981</name>
</gene>
<proteinExistence type="predicted"/>
<dbReference type="EMBL" id="GEDC01028713">
    <property type="protein sequence ID" value="JAS08585.1"/>
    <property type="molecule type" value="Transcribed_RNA"/>
</dbReference>
<reference evidence="2" key="1">
    <citation type="submission" date="2015-12" db="EMBL/GenBank/DDBJ databases">
        <title>De novo transcriptome assembly of four potential Pierce s Disease insect vectors from Arizona vineyards.</title>
        <authorList>
            <person name="Tassone E.E."/>
        </authorList>
    </citation>
    <scope>NUCLEOTIDE SEQUENCE</scope>
</reference>
<dbReference type="AlphaFoldDB" id="A0A1B6C5R5"/>
<feature type="domain" description="Ribosomal protein mS38 C-terminal" evidence="1">
    <location>
        <begin position="123"/>
        <end position="156"/>
    </location>
</feature>
<protein>
    <recommendedName>
        <fullName evidence="1">Ribosomal protein mS38 C-terminal domain-containing protein</fullName>
    </recommendedName>
</protein>
<evidence type="ECO:0000313" key="3">
    <source>
        <dbReference type="EMBL" id="JAS11505.1"/>
    </source>
</evidence>
<name>A0A1B6C5R5_9HEMI</name>
<organism evidence="2">
    <name type="scientific">Clastoptera arizonana</name>
    <name type="common">Arizona spittle bug</name>
    <dbReference type="NCBI Taxonomy" id="38151"/>
    <lineage>
        <taxon>Eukaryota</taxon>
        <taxon>Metazoa</taxon>
        <taxon>Ecdysozoa</taxon>
        <taxon>Arthropoda</taxon>
        <taxon>Hexapoda</taxon>
        <taxon>Insecta</taxon>
        <taxon>Pterygota</taxon>
        <taxon>Neoptera</taxon>
        <taxon>Paraneoptera</taxon>
        <taxon>Hemiptera</taxon>
        <taxon>Auchenorrhyncha</taxon>
        <taxon>Cercopoidea</taxon>
        <taxon>Clastopteridae</taxon>
        <taxon>Clastoptera</taxon>
    </lineage>
</organism>
<dbReference type="EMBL" id="GEDC01025793">
    <property type="protein sequence ID" value="JAS11505.1"/>
    <property type="molecule type" value="Transcribed_RNA"/>
</dbReference>
<evidence type="ECO:0000313" key="2">
    <source>
        <dbReference type="EMBL" id="JAS08585.1"/>
    </source>
</evidence>
<dbReference type="SMART" id="SM01155">
    <property type="entry name" value="DUF1713"/>
    <property type="match status" value="1"/>
</dbReference>